<dbReference type="Proteomes" id="UP000266861">
    <property type="component" value="Unassembled WGS sequence"/>
</dbReference>
<dbReference type="EMBL" id="PQFF01000088">
    <property type="protein sequence ID" value="RHZ83450.1"/>
    <property type="molecule type" value="Genomic_DNA"/>
</dbReference>
<name>A0A397JFN5_9GLOM</name>
<protein>
    <submittedName>
        <fullName evidence="1">Uncharacterized protein</fullName>
    </submittedName>
</protein>
<sequence length="224" mass="25551">MSGKLTYEENSVYSPEGVLISKCVPPLPGTRSWNIIDLYLSVPIPRFKAITSNRLYLNNFYTINGFLRQTTKYDDKVEFFIEAYSFDLLSVQVIPTQPQRSKNVSKTAPPDNFEDFIHKKFHSEQSLKCQRTNYDGTVKNLQEISSSDVQFLKPAISAHTVSTLPIKFTSITYDVVFNINLSLPFFPNPNSPNKNKFQAINHNPNKKISDFHNLDLSSFVLSKA</sequence>
<comment type="caution">
    <text evidence="1">The sequence shown here is derived from an EMBL/GenBank/DDBJ whole genome shotgun (WGS) entry which is preliminary data.</text>
</comment>
<evidence type="ECO:0000313" key="2">
    <source>
        <dbReference type="Proteomes" id="UP000266861"/>
    </source>
</evidence>
<keyword evidence="2" id="KW-1185">Reference proteome</keyword>
<organism evidence="1 2">
    <name type="scientific">Diversispora epigaea</name>
    <dbReference type="NCBI Taxonomy" id="1348612"/>
    <lineage>
        <taxon>Eukaryota</taxon>
        <taxon>Fungi</taxon>
        <taxon>Fungi incertae sedis</taxon>
        <taxon>Mucoromycota</taxon>
        <taxon>Glomeromycotina</taxon>
        <taxon>Glomeromycetes</taxon>
        <taxon>Diversisporales</taxon>
        <taxon>Diversisporaceae</taxon>
        <taxon>Diversispora</taxon>
    </lineage>
</organism>
<dbReference type="AlphaFoldDB" id="A0A397JFN5"/>
<gene>
    <name evidence="1" type="ORF">Glove_92g56</name>
</gene>
<proteinExistence type="predicted"/>
<reference evidence="1 2" key="1">
    <citation type="submission" date="2018-08" db="EMBL/GenBank/DDBJ databases">
        <title>Genome and evolution of the arbuscular mycorrhizal fungus Diversispora epigaea (formerly Glomus versiforme) and its bacterial endosymbionts.</title>
        <authorList>
            <person name="Sun X."/>
            <person name="Fei Z."/>
            <person name="Harrison M."/>
        </authorList>
    </citation>
    <scope>NUCLEOTIDE SEQUENCE [LARGE SCALE GENOMIC DNA]</scope>
    <source>
        <strain evidence="1 2">IT104</strain>
    </source>
</reference>
<accession>A0A397JFN5</accession>
<evidence type="ECO:0000313" key="1">
    <source>
        <dbReference type="EMBL" id="RHZ83450.1"/>
    </source>
</evidence>